<evidence type="ECO:0000313" key="2">
    <source>
        <dbReference type="EMBL" id="MEE6261534.1"/>
    </source>
</evidence>
<evidence type="ECO:0000313" key="3">
    <source>
        <dbReference type="Proteomes" id="UP001332243"/>
    </source>
</evidence>
<dbReference type="Proteomes" id="UP001332243">
    <property type="component" value="Unassembled WGS sequence"/>
</dbReference>
<gene>
    <name evidence="2" type="ORF">V1633_23905</name>
</gene>
<keyword evidence="1" id="KW-0472">Membrane</keyword>
<keyword evidence="1" id="KW-0812">Transmembrane</keyword>
<feature type="transmembrane region" description="Helical" evidence="1">
    <location>
        <begin position="111"/>
        <end position="134"/>
    </location>
</feature>
<proteinExistence type="predicted"/>
<reference evidence="2 3" key="1">
    <citation type="submission" date="2024-01" db="EMBL/GenBank/DDBJ databases">
        <title>Genome insights into Plantactinospora sonchi sp. nov.</title>
        <authorList>
            <person name="Wang L."/>
        </authorList>
    </citation>
    <scope>NUCLEOTIDE SEQUENCE [LARGE SCALE GENOMIC DNA]</scope>
    <source>
        <strain evidence="2 3">NEAU-QY2</strain>
    </source>
</reference>
<protein>
    <submittedName>
        <fullName evidence="2">Uncharacterized protein</fullName>
    </submittedName>
</protein>
<feature type="transmembrane region" description="Helical" evidence="1">
    <location>
        <begin position="155"/>
        <end position="176"/>
    </location>
</feature>
<dbReference type="RefSeq" id="WP_331216617.1">
    <property type="nucleotide sequence ID" value="NZ_JAZGQK010000021.1"/>
</dbReference>
<feature type="transmembrane region" description="Helical" evidence="1">
    <location>
        <begin position="81"/>
        <end position="99"/>
    </location>
</feature>
<comment type="caution">
    <text evidence="2">The sequence shown here is derived from an EMBL/GenBank/DDBJ whole genome shotgun (WGS) entry which is preliminary data.</text>
</comment>
<accession>A0ABU7RZA8</accession>
<dbReference type="EMBL" id="JAZGQK010000021">
    <property type="protein sequence ID" value="MEE6261534.1"/>
    <property type="molecule type" value="Genomic_DNA"/>
</dbReference>
<feature type="transmembrane region" description="Helical" evidence="1">
    <location>
        <begin position="19"/>
        <end position="38"/>
    </location>
</feature>
<sequence length="374" mass="39163">MGEPTSYVMASRLMRGLRLATLAITVAVLFGFALPLLLGSPETYRSLAQQVVAFTLLTAVAVVAGVQILRDRPLGRPRWVMVAAVCAAAVLATTGIPPAELMSEEEWSYGVIGWFGLLVLMDYSTRAAAVFLGAHTVASFGQLALVGQGHETADLVVVAAIVLGGELPVLAGAMALRGLVETASTAAAAAERVRTAEAVAEHVHADRRGRYAELATTSVPLLAALAAGSADLADERVRADYAVAAARLRRLFAEHDEVSDPLVHELRACLDLAERNGVAVHLGTCGEWPTPPLAVRRALTEPALRILSVAVSRARVTVRGSPTSVTVSVLADARIGGSAGYAAESTAVDRGGVVVTRLVDGPKVWVEATWQARD</sequence>
<keyword evidence="1" id="KW-1133">Transmembrane helix</keyword>
<organism evidence="2 3">
    <name type="scientific">Plantactinospora sonchi</name>
    <dbReference type="NCBI Taxonomy" id="1544735"/>
    <lineage>
        <taxon>Bacteria</taxon>
        <taxon>Bacillati</taxon>
        <taxon>Actinomycetota</taxon>
        <taxon>Actinomycetes</taxon>
        <taxon>Micromonosporales</taxon>
        <taxon>Micromonosporaceae</taxon>
        <taxon>Plantactinospora</taxon>
    </lineage>
</organism>
<evidence type="ECO:0000256" key="1">
    <source>
        <dbReference type="SAM" id="Phobius"/>
    </source>
</evidence>
<feature type="transmembrane region" description="Helical" evidence="1">
    <location>
        <begin position="50"/>
        <end position="69"/>
    </location>
</feature>
<name>A0ABU7RZA8_9ACTN</name>
<keyword evidence="3" id="KW-1185">Reference proteome</keyword>